<evidence type="ECO:0000313" key="1">
    <source>
        <dbReference type="EMBL" id="MBF1352553.1"/>
    </source>
</evidence>
<dbReference type="AlphaFoldDB" id="A0A930HD76"/>
<accession>A0A930HD76</accession>
<gene>
    <name evidence="1" type="ORF">HXM71_05470</name>
</gene>
<comment type="caution">
    <text evidence="1">The sequence shown here is derived from an EMBL/GenBank/DDBJ whole genome shotgun (WGS) entry which is preliminary data.</text>
</comment>
<evidence type="ECO:0000313" key="2">
    <source>
        <dbReference type="Proteomes" id="UP000722050"/>
    </source>
</evidence>
<protein>
    <submittedName>
        <fullName evidence="1">Uncharacterized protein</fullName>
    </submittedName>
</protein>
<reference evidence="1" key="1">
    <citation type="submission" date="2020-04" db="EMBL/GenBank/DDBJ databases">
        <title>Deep metagenomics examines the oral microbiome during advanced dental caries in children, revealing novel taxa and co-occurrences with host molecules.</title>
        <authorList>
            <person name="Baker J.L."/>
            <person name="Morton J.T."/>
            <person name="Dinis M."/>
            <person name="Alvarez R."/>
            <person name="Tran N.C."/>
            <person name="Knight R."/>
            <person name="Edlund A."/>
        </authorList>
    </citation>
    <scope>NUCLEOTIDE SEQUENCE</scope>
    <source>
        <strain evidence="1">JCVI_24_bin.8</strain>
    </source>
</reference>
<sequence>MNSDETTVCMYDINTGKSSEIYRTTNKNIKILAAIGDNILISEWKKDDNHVNYYESVEDKSARHYYINNSGKVLYELD</sequence>
<organism evidence="1 2">
    <name type="scientific">Mogibacterium diversum</name>
    <dbReference type="NCBI Taxonomy" id="114527"/>
    <lineage>
        <taxon>Bacteria</taxon>
        <taxon>Bacillati</taxon>
        <taxon>Bacillota</taxon>
        <taxon>Clostridia</taxon>
        <taxon>Peptostreptococcales</taxon>
        <taxon>Anaerovoracaceae</taxon>
        <taxon>Mogibacterium</taxon>
    </lineage>
</organism>
<proteinExistence type="predicted"/>
<dbReference type="EMBL" id="JABZQH010000192">
    <property type="protein sequence ID" value="MBF1352553.1"/>
    <property type="molecule type" value="Genomic_DNA"/>
</dbReference>
<name>A0A930HD76_9FIRM</name>
<dbReference type="Proteomes" id="UP000722050">
    <property type="component" value="Unassembled WGS sequence"/>
</dbReference>